<comment type="caution">
    <text evidence="1">The sequence shown here is derived from an EMBL/GenBank/DDBJ whole genome shotgun (WGS) entry which is preliminary data.</text>
</comment>
<gene>
    <name evidence="1" type="ORF">D5086_007731</name>
</gene>
<name>A0ACC4CEV6_POPAL</name>
<reference evidence="1 2" key="1">
    <citation type="journal article" date="2024" name="Plant Biotechnol. J.">
        <title>Genome and CRISPR/Cas9 system of a widespread forest tree (Populus alba) in the world.</title>
        <authorList>
            <person name="Liu Y.J."/>
            <person name="Jiang P.F."/>
            <person name="Han X.M."/>
            <person name="Li X.Y."/>
            <person name="Wang H.M."/>
            <person name="Wang Y.J."/>
            <person name="Wang X.X."/>
            <person name="Zeng Q.Y."/>
        </authorList>
    </citation>
    <scope>NUCLEOTIDE SEQUENCE [LARGE SCALE GENOMIC DNA]</scope>
    <source>
        <strain evidence="2">cv. PAL-ZL1</strain>
    </source>
</reference>
<proteinExistence type="predicted"/>
<organism evidence="1 2">
    <name type="scientific">Populus alba</name>
    <name type="common">White poplar</name>
    <dbReference type="NCBI Taxonomy" id="43335"/>
    <lineage>
        <taxon>Eukaryota</taxon>
        <taxon>Viridiplantae</taxon>
        <taxon>Streptophyta</taxon>
        <taxon>Embryophyta</taxon>
        <taxon>Tracheophyta</taxon>
        <taxon>Spermatophyta</taxon>
        <taxon>Magnoliopsida</taxon>
        <taxon>eudicotyledons</taxon>
        <taxon>Gunneridae</taxon>
        <taxon>Pentapetalae</taxon>
        <taxon>rosids</taxon>
        <taxon>fabids</taxon>
        <taxon>Malpighiales</taxon>
        <taxon>Salicaceae</taxon>
        <taxon>Saliceae</taxon>
        <taxon>Populus</taxon>
    </lineage>
</organism>
<evidence type="ECO:0000313" key="1">
    <source>
        <dbReference type="EMBL" id="KAL3596094.1"/>
    </source>
</evidence>
<evidence type="ECO:0000313" key="2">
    <source>
        <dbReference type="Proteomes" id="UP000309997"/>
    </source>
</evidence>
<accession>A0ACC4CEV6</accession>
<protein>
    <submittedName>
        <fullName evidence="1">Uncharacterized protein</fullName>
    </submittedName>
</protein>
<keyword evidence="2" id="KW-1185">Reference proteome</keyword>
<sequence length="110" mass="12461">MKQESKERPVSSPLRRIAFTEAPLLVLCSVDANALAMKVSAQISSMIAPTLHRFSSSHHLEVVTEENPGSIMKQNSRINTCFVSHPLTAFLDNHYVNYRHLDHRHQNVVK</sequence>
<dbReference type="EMBL" id="RCHU02000004">
    <property type="protein sequence ID" value="KAL3596094.1"/>
    <property type="molecule type" value="Genomic_DNA"/>
</dbReference>
<dbReference type="Proteomes" id="UP000309997">
    <property type="component" value="Unassembled WGS sequence"/>
</dbReference>